<dbReference type="InterPro" id="IPR027417">
    <property type="entry name" value="P-loop_NTPase"/>
</dbReference>
<dbReference type="InterPro" id="IPR041664">
    <property type="entry name" value="AAA_16"/>
</dbReference>
<protein>
    <submittedName>
        <fullName evidence="3">ATPase</fullName>
    </submittedName>
</protein>
<gene>
    <name evidence="3" type="ordered locus">Cfla_0310</name>
</gene>
<dbReference type="InterPro" id="IPR004256">
    <property type="entry name" value="DUF234"/>
</dbReference>
<dbReference type="Gene3D" id="3.40.50.300">
    <property type="entry name" value="P-loop containing nucleotide triphosphate hydrolases"/>
    <property type="match status" value="1"/>
</dbReference>
<feature type="domain" description="DUF234" evidence="1">
    <location>
        <begin position="323"/>
        <end position="416"/>
    </location>
</feature>
<feature type="domain" description="Orc1-like AAA ATPase" evidence="2">
    <location>
        <begin position="3"/>
        <end position="126"/>
    </location>
</feature>
<evidence type="ECO:0000259" key="2">
    <source>
        <dbReference type="Pfam" id="PF13191"/>
    </source>
</evidence>
<keyword evidence="4" id="KW-1185">Reference proteome</keyword>
<organism evidence="3 4">
    <name type="scientific">Cellulomonas flavigena (strain ATCC 482 / DSM 20109 / BCRC 11376 / JCM 18109 / NBRC 3775 / NCIMB 8073 / NRS 134)</name>
    <dbReference type="NCBI Taxonomy" id="446466"/>
    <lineage>
        <taxon>Bacteria</taxon>
        <taxon>Bacillati</taxon>
        <taxon>Actinomycetota</taxon>
        <taxon>Actinomycetes</taxon>
        <taxon>Micrococcales</taxon>
        <taxon>Cellulomonadaceae</taxon>
        <taxon>Cellulomonas</taxon>
    </lineage>
</organism>
<dbReference type="KEGG" id="cfl:Cfla_0310"/>
<dbReference type="EMBL" id="CP001964">
    <property type="protein sequence ID" value="ADG73228.1"/>
    <property type="molecule type" value="Genomic_DNA"/>
</dbReference>
<dbReference type="eggNOG" id="COG1672">
    <property type="taxonomic scope" value="Bacteria"/>
</dbReference>
<reference evidence="3 4" key="1">
    <citation type="journal article" date="2010" name="Stand. Genomic Sci.">
        <title>Complete genome sequence of Cellulomonas flavigena type strain (134).</title>
        <authorList>
            <person name="Abt B."/>
            <person name="Foster B."/>
            <person name="Lapidus A."/>
            <person name="Clum A."/>
            <person name="Sun H."/>
            <person name="Pukall R."/>
            <person name="Lucas S."/>
            <person name="Glavina Del Rio T."/>
            <person name="Nolan M."/>
            <person name="Tice H."/>
            <person name="Cheng J.F."/>
            <person name="Pitluck S."/>
            <person name="Liolios K."/>
            <person name="Ivanova N."/>
            <person name="Mavromatis K."/>
            <person name="Ovchinnikova G."/>
            <person name="Pati A."/>
            <person name="Goodwin L."/>
            <person name="Chen A."/>
            <person name="Palaniappan K."/>
            <person name="Land M."/>
            <person name="Hauser L."/>
            <person name="Chang Y.J."/>
            <person name="Jeffries C.D."/>
            <person name="Rohde M."/>
            <person name="Goker M."/>
            <person name="Woyke T."/>
            <person name="Bristow J."/>
            <person name="Eisen J.A."/>
            <person name="Markowitz V."/>
            <person name="Hugenholtz P."/>
            <person name="Kyrpides N.C."/>
            <person name="Klenk H.P."/>
        </authorList>
    </citation>
    <scope>NUCLEOTIDE SEQUENCE [LARGE SCALE GENOMIC DNA]</scope>
    <source>
        <strain evidence="4">ATCC 482 / DSM 20109 / BCRC 11376 / JCM 18109 / NBRC 3775 / NCIMB 8073 / NRS 134</strain>
    </source>
</reference>
<proteinExistence type="predicted"/>
<dbReference type="Pfam" id="PF13191">
    <property type="entry name" value="AAA_16"/>
    <property type="match status" value="1"/>
</dbReference>
<dbReference type="Proteomes" id="UP000000849">
    <property type="component" value="Chromosome"/>
</dbReference>
<dbReference type="HOGENOM" id="CLU_041137_3_0_11"/>
<evidence type="ECO:0000259" key="1">
    <source>
        <dbReference type="Pfam" id="PF03008"/>
    </source>
</evidence>
<dbReference type="PANTHER" id="PTHR34704">
    <property type="entry name" value="ATPASE"/>
    <property type="match status" value="1"/>
</dbReference>
<sequence length="472" mass="50523">MGFVGRERELEDLRAQLRAVETGARDARGTAVLVRGRRRVGKSRLAEEFVDRTGVPHVTFQAARHAPVGQELAGIAEAIASSNLPGADLAAGNTPATLTAALTLLAAALPDDRPSVVVLDEVPWLLEGVPGGAGELQRAWDRALSRKPVLLLLLGSDLAMMEHLTQADQPFHGRAVEMILHALSPSDVARMTGLAGADAVDAYLITGGQPLVAQEWQHGETPDAFLARSYASPLSALVASGTRVLDSEFPEGELSRRVLTAIGDGERTFSRIQAAAGGLQPSSLHRVLTTLVTKRAVAIDSPLSAAPSRETRYRIADPALRFWLPFVEPALNEVDRGRPDLARGRVARSFPAWRGRAVEPVVREAVHRLLVDTRWAGVHEVGGWWPRTNTPEIDLVGADARPANRIAFVGTTKWRTNRPVSRSEIARLVADAQAVPGVTPDTPLVAVCPAGVEAGADVAASWTAEDVLRAWP</sequence>
<evidence type="ECO:0000313" key="4">
    <source>
        <dbReference type="Proteomes" id="UP000000849"/>
    </source>
</evidence>
<dbReference type="Pfam" id="PF03008">
    <property type="entry name" value="DUF234"/>
    <property type="match status" value="1"/>
</dbReference>
<dbReference type="PANTHER" id="PTHR34704:SF2">
    <property type="entry name" value="ATPASE"/>
    <property type="match status" value="1"/>
</dbReference>
<accession>D5UH25</accession>
<dbReference type="STRING" id="446466.Cfla_0310"/>
<dbReference type="RefSeq" id="WP_013115562.1">
    <property type="nucleotide sequence ID" value="NC_014151.1"/>
</dbReference>
<dbReference type="OrthoDB" id="3209349at2"/>
<dbReference type="SUPFAM" id="SSF52540">
    <property type="entry name" value="P-loop containing nucleoside triphosphate hydrolases"/>
    <property type="match status" value="1"/>
</dbReference>
<name>D5UH25_CELFN</name>
<evidence type="ECO:0000313" key="3">
    <source>
        <dbReference type="EMBL" id="ADG73228.1"/>
    </source>
</evidence>
<dbReference type="AlphaFoldDB" id="D5UH25"/>